<evidence type="ECO:0000313" key="3">
    <source>
        <dbReference type="Proteomes" id="UP000248856"/>
    </source>
</evidence>
<dbReference type="Proteomes" id="UP000248856">
    <property type="component" value="Unassembled WGS sequence"/>
</dbReference>
<comment type="caution">
    <text evidence="2">The sequence shown here is derived from an EMBL/GenBank/DDBJ whole genome shotgun (WGS) entry which is preliminary data.</text>
</comment>
<dbReference type="EMBL" id="QLTA01000001">
    <property type="protein sequence ID" value="RAR86618.1"/>
    <property type="molecule type" value="Genomic_DNA"/>
</dbReference>
<name>A0A328ZKD4_9BURK</name>
<organism evidence="2 3">
    <name type="scientific">Paracidovorax anthurii</name>
    <dbReference type="NCBI Taxonomy" id="78229"/>
    <lineage>
        <taxon>Bacteria</taxon>
        <taxon>Pseudomonadati</taxon>
        <taxon>Pseudomonadota</taxon>
        <taxon>Betaproteobacteria</taxon>
        <taxon>Burkholderiales</taxon>
        <taxon>Comamonadaceae</taxon>
        <taxon>Paracidovorax</taxon>
    </lineage>
</organism>
<feature type="region of interest" description="Disordered" evidence="1">
    <location>
        <begin position="1"/>
        <end position="21"/>
    </location>
</feature>
<accession>A0A328ZKD4</accession>
<protein>
    <submittedName>
        <fullName evidence="2">Uncharacterized protein</fullName>
    </submittedName>
</protein>
<gene>
    <name evidence="2" type="ORF">AX018_1001205</name>
</gene>
<evidence type="ECO:0000256" key="1">
    <source>
        <dbReference type="SAM" id="MobiDB-lite"/>
    </source>
</evidence>
<sequence length="62" mass="6526">MITQTHTADAPKQPLLQPSHVGQLEAPRITLLGSLDDTQGTGGMALEGQSPKPFLAIIYTGI</sequence>
<keyword evidence="3" id="KW-1185">Reference proteome</keyword>
<proteinExistence type="predicted"/>
<dbReference type="RefSeq" id="WP_111875392.1">
    <property type="nucleotide sequence ID" value="NZ_CBCSGC010000275.1"/>
</dbReference>
<evidence type="ECO:0000313" key="2">
    <source>
        <dbReference type="EMBL" id="RAR86618.1"/>
    </source>
</evidence>
<dbReference type="AlphaFoldDB" id="A0A328ZKD4"/>
<reference evidence="2 3" key="1">
    <citation type="submission" date="2018-06" db="EMBL/GenBank/DDBJ databases">
        <title>Genomic Encyclopedia of Archaeal and Bacterial Type Strains, Phase II (KMG-II): from individual species to whole genera.</title>
        <authorList>
            <person name="Goeker M."/>
        </authorList>
    </citation>
    <scope>NUCLEOTIDE SEQUENCE [LARGE SCALE GENOMIC DNA]</scope>
    <source>
        <strain evidence="2 3">CFPB 3232</strain>
    </source>
</reference>